<evidence type="ECO:0000313" key="3">
    <source>
        <dbReference type="EMBL" id="KAK8123873.1"/>
    </source>
</evidence>
<proteinExistence type="predicted"/>
<comment type="caution">
    <text evidence="3">The sequence shown here is derived from an EMBL/GenBank/DDBJ whole genome shotgun (WGS) entry which is preliminary data.</text>
</comment>
<evidence type="ECO:0000313" key="4">
    <source>
        <dbReference type="Proteomes" id="UP001392437"/>
    </source>
</evidence>
<organism evidence="3 4">
    <name type="scientific">Apiospora kogelbergensis</name>
    <dbReference type="NCBI Taxonomy" id="1337665"/>
    <lineage>
        <taxon>Eukaryota</taxon>
        <taxon>Fungi</taxon>
        <taxon>Dikarya</taxon>
        <taxon>Ascomycota</taxon>
        <taxon>Pezizomycotina</taxon>
        <taxon>Sordariomycetes</taxon>
        <taxon>Xylariomycetidae</taxon>
        <taxon>Amphisphaeriales</taxon>
        <taxon>Apiosporaceae</taxon>
        <taxon>Apiospora</taxon>
    </lineage>
</organism>
<dbReference type="InterPro" id="IPR027417">
    <property type="entry name" value="P-loop_NTPase"/>
</dbReference>
<feature type="domain" description="Nephrocystin 3-like N-terminal" evidence="2">
    <location>
        <begin position="3"/>
        <end position="174"/>
    </location>
</feature>
<gene>
    <name evidence="3" type="ORF">PG999_003791</name>
</gene>
<dbReference type="PANTHER" id="PTHR10039:SF5">
    <property type="entry name" value="NACHT DOMAIN-CONTAINING PROTEIN"/>
    <property type="match status" value="1"/>
</dbReference>
<dbReference type="Gene3D" id="3.40.50.300">
    <property type="entry name" value="P-loop containing nucleotide triphosphate hydrolases"/>
    <property type="match status" value="1"/>
</dbReference>
<evidence type="ECO:0000259" key="2">
    <source>
        <dbReference type="Pfam" id="PF24883"/>
    </source>
</evidence>
<dbReference type="Pfam" id="PF24883">
    <property type="entry name" value="NPHP3_N"/>
    <property type="match status" value="1"/>
</dbReference>
<keyword evidence="1" id="KW-0677">Repeat</keyword>
<keyword evidence="4" id="KW-1185">Reference proteome</keyword>
<dbReference type="PANTHER" id="PTHR10039">
    <property type="entry name" value="AMELOGENIN"/>
    <property type="match status" value="1"/>
</dbReference>
<dbReference type="InterPro" id="IPR056884">
    <property type="entry name" value="NPHP3-like_N"/>
</dbReference>
<dbReference type="EMBL" id="JAQQWP010000003">
    <property type="protein sequence ID" value="KAK8123873.1"/>
    <property type="molecule type" value="Genomic_DNA"/>
</dbReference>
<protein>
    <recommendedName>
        <fullName evidence="2">Nephrocystin 3-like N-terminal domain-containing protein</fullName>
    </recommendedName>
</protein>
<dbReference type="AlphaFoldDB" id="A0AAW0R4G7"/>
<accession>A0AAW0R4G7</accession>
<sequence length="316" mass="35242">MNSFRLWLRNPNDHAPVYWINGPRCSGKSTFMGSIQNLLDRNPDLESPGIEETKFIIAKLIHPPTGNGCQQRSQAELYRSILHELRTAGHWGSHIPPAVATTTTTRPETGPKATWSLKQLKTAVDCLFTQDITSFRTCLLIDGLDEYAGEAVNGLMRQIIDAQWTNVKCCISTRPSPAFSVAFEGQPSLQMTDLTGSAMRKFALDQLASHEAFREMRGPDSRVLSQCIREIADAASGVFSWTQLAIAIAMREHRKGDGMRELRARIRSLPRCLEDLEECNKTTAKDTDRGHDGQAVLLTAFPSHSYDDCPVKRRLG</sequence>
<evidence type="ECO:0000256" key="1">
    <source>
        <dbReference type="ARBA" id="ARBA00022737"/>
    </source>
</evidence>
<dbReference type="Proteomes" id="UP001392437">
    <property type="component" value="Unassembled WGS sequence"/>
</dbReference>
<dbReference type="SUPFAM" id="SSF52540">
    <property type="entry name" value="P-loop containing nucleoside triphosphate hydrolases"/>
    <property type="match status" value="1"/>
</dbReference>
<reference evidence="3 4" key="1">
    <citation type="submission" date="2023-01" db="EMBL/GenBank/DDBJ databases">
        <title>Analysis of 21 Apiospora genomes using comparative genomics revels a genus with tremendous synthesis potential of carbohydrate active enzymes and secondary metabolites.</title>
        <authorList>
            <person name="Sorensen T."/>
        </authorList>
    </citation>
    <scope>NUCLEOTIDE SEQUENCE [LARGE SCALE GENOMIC DNA]</scope>
    <source>
        <strain evidence="3 4">CBS 117206</strain>
    </source>
</reference>
<name>A0AAW0R4G7_9PEZI</name>